<dbReference type="Proteomes" id="UP001153678">
    <property type="component" value="Unassembled WGS sequence"/>
</dbReference>
<keyword evidence="4" id="KW-1185">Reference proteome</keyword>
<keyword evidence="2" id="KW-0677">Repeat</keyword>
<evidence type="ECO:0000256" key="2">
    <source>
        <dbReference type="ARBA" id="ARBA00022737"/>
    </source>
</evidence>
<dbReference type="AlphaFoldDB" id="A0A9W4SEN2"/>
<gene>
    <name evidence="3" type="ORF">FWILDA_LOCUS2753</name>
</gene>
<evidence type="ECO:0000256" key="1">
    <source>
        <dbReference type="ARBA" id="ARBA00022441"/>
    </source>
</evidence>
<evidence type="ECO:0000313" key="4">
    <source>
        <dbReference type="Proteomes" id="UP001153678"/>
    </source>
</evidence>
<protein>
    <submittedName>
        <fullName evidence="3">19743_t:CDS:1</fullName>
    </submittedName>
</protein>
<reference evidence="3" key="1">
    <citation type="submission" date="2022-08" db="EMBL/GenBank/DDBJ databases">
        <authorList>
            <person name="Kallberg Y."/>
            <person name="Tangrot J."/>
            <person name="Rosling A."/>
        </authorList>
    </citation>
    <scope>NUCLEOTIDE SEQUENCE</scope>
    <source>
        <strain evidence="3">Wild A</strain>
    </source>
</reference>
<dbReference type="Pfam" id="PF24681">
    <property type="entry name" value="Kelch_KLHDC2_KLHL20_DRC7"/>
    <property type="match status" value="1"/>
</dbReference>
<dbReference type="EMBL" id="CAMKVN010000334">
    <property type="protein sequence ID" value="CAI2166798.1"/>
    <property type="molecule type" value="Genomic_DNA"/>
</dbReference>
<name>A0A9W4SEN2_9GLOM</name>
<dbReference type="PANTHER" id="PTHR46093:SF18">
    <property type="entry name" value="FIBRONECTIN TYPE-III DOMAIN-CONTAINING PROTEIN"/>
    <property type="match status" value="1"/>
</dbReference>
<evidence type="ECO:0000313" key="3">
    <source>
        <dbReference type="EMBL" id="CAI2166798.1"/>
    </source>
</evidence>
<dbReference type="OrthoDB" id="432528at2759"/>
<accession>A0A9W4SEN2</accession>
<proteinExistence type="predicted"/>
<dbReference type="SUPFAM" id="SSF117281">
    <property type="entry name" value="Kelch motif"/>
    <property type="match status" value="1"/>
</dbReference>
<dbReference type="PANTHER" id="PTHR46093">
    <property type="entry name" value="ACYL-COA-BINDING DOMAIN-CONTAINING PROTEIN 5"/>
    <property type="match status" value="1"/>
</dbReference>
<sequence>MNTIRNPEARYVHSSVLVGSRIYFFGGEKVDSEPVNEVFYLDVSQEFHIASAPWTDLTASAAIPFLSSWATVTTREVNNNQIIYLFGGYMLDPTTSKDSFTSIIHTFNTTSIQWSTPQIQGTVPQRRRNIDSVLDDSGNMYIFGGYYVEHTEPLQDMFNDMIIINTNTLSISPGSSQNGPSQRCAYTATLLPNGTIVYIGGYKTPTNGESPVVNITEIYLYDTKLDTWSLTWADNINSIESRYLHTAVLGR</sequence>
<comment type="caution">
    <text evidence="3">The sequence shown here is derived from an EMBL/GenBank/DDBJ whole genome shotgun (WGS) entry which is preliminary data.</text>
</comment>
<dbReference type="InterPro" id="IPR015915">
    <property type="entry name" value="Kelch-typ_b-propeller"/>
</dbReference>
<dbReference type="Gene3D" id="2.120.10.80">
    <property type="entry name" value="Kelch-type beta propeller"/>
    <property type="match status" value="2"/>
</dbReference>
<keyword evidence="1" id="KW-0880">Kelch repeat</keyword>
<organism evidence="3 4">
    <name type="scientific">Funneliformis geosporum</name>
    <dbReference type="NCBI Taxonomy" id="1117311"/>
    <lineage>
        <taxon>Eukaryota</taxon>
        <taxon>Fungi</taxon>
        <taxon>Fungi incertae sedis</taxon>
        <taxon>Mucoromycota</taxon>
        <taxon>Glomeromycotina</taxon>
        <taxon>Glomeromycetes</taxon>
        <taxon>Glomerales</taxon>
        <taxon>Glomeraceae</taxon>
        <taxon>Funneliformis</taxon>
    </lineage>
</organism>